<dbReference type="EMBL" id="MOOE01000026">
    <property type="protein sequence ID" value="KAK1508226.1"/>
    <property type="molecule type" value="Genomic_DNA"/>
</dbReference>
<dbReference type="Proteomes" id="UP001240678">
    <property type="component" value="Unassembled WGS sequence"/>
</dbReference>
<reference evidence="1 2" key="1">
    <citation type="submission" date="2016-10" db="EMBL/GenBank/DDBJ databases">
        <title>The genome sequence of Colletotrichum fioriniae PJ7.</title>
        <authorList>
            <person name="Baroncelli R."/>
        </authorList>
    </citation>
    <scope>NUCLEOTIDE SEQUENCE [LARGE SCALE GENOMIC DNA]</scope>
    <source>
        <strain evidence="1 2">IMI 309622</strain>
    </source>
</reference>
<proteinExistence type="predicted"/>
<keyword evidence="2" id="KW-1185">Reference proteome</keyword>
<gene>
    <name evidence="1" type="ORF">CCOS01_15887</name>
</gene>
<accession>A0AAJ0DT64</accession>
<dbReference type="GeneID" id="85347572"/>
<evidence type="ECO:0000313" key="2">
    <source>
        <dbReference type="Proteomes" id="UP001240678"/>
    </source>
</evidence>
<comment type="caution">
    <text evidence="1">The sequence shown here is derived from an EMBL/GenBank/DDBJ whole genome shotgun (WGS) entry which is preliminary data.</text>
</comment>
<protein>
    <submittedName>
        <fullName evidence="1">Uncharacterized protein</fullName>
    </submittedName>
</protein>
<dbReference type="AlphaFoldDB" id="A0AAJ0DT64"/>
<organism evidence="1 2">
    <name type="scientific">Colletotrichum costaricense</name>
    <dbReference type="NCBI Taxonomy" id="1209916"/>
    <lineage>
        <taxon>Eukaryota</taxon>
        <taxon>Fungi</taxon>
        <taxon>Dikarya</taxon>
        <taxon>Ascomycota</taxon>
        <taxon>Pezizomycotina</taxon>
        <taxon>Sordariomycetes</taxon>
        <taxon>Hypocreomycetidae</taxon>
        <taxon>Glomerellales</taxon>
        <taxon>Glomerellaceae</taxon>
        <taxon>Colletotrichum</taxon>
        <taxon>Colletotrichum acutatum species complex</taxon>
    </lineage>
</organism>
<evidence type="ECO:0000313" key="1">
    <source>
        <dbReference type="EMBL" id="KAK1508226.1"/>
    </source>
</evidence>
<sequence length="197" mass="21912">MDFHGSLFPGRSPRCLGPCLVCGVPAATATAAAAAAMIQEASGPVRKTHVPLRVRQGTVRKCLHALLPAGEGKDSYRLLSRIVIFPFTYSENITTSLFHFLDLSLNAFSNPSQEFDSRYWVPGTNHKQVCFRYPTRLLPLSLSLFSSLWVFSKKQKKNCFRCTFFFLSFLSYSLPVPVASGRDQPTLPFTIVPGHSH</sequence>
<dbReference type="RefSeq" id="XP_060305406.1">
    <property type="nucleotide sequence ID" value="XM_060464025.1"/>
</dbReference>
<name>A0AAJ0DT64_9PEZI</name>